<reference evidence="1" key="1">
    <citation type="submission" date="2020-01" db="EMBL/GenBank/DDBJ databases">
        <authorList>
            <person name="Meier V. D."/>
            <person name="Meier V D."/>
        </authorList>
    </citation>
    <scope>NUCLEOTIDE SEQUENCE</scope>
    <source>
        <strain evidence="1">HLG_WM_MAG_09</strain>
    </source>
</reference>
<dbReference type="InterPro" id="IPR029044">
    <property type="entry name" value="Nucleotide-diphossugar_trans"/>
</dbReference>
<protein>
    <submittedName>
        <fullName evidence="1">Glycosyltransferase</fullName>
    </submittedName>
</protein>
<proteinExistence type="predicted"/>
<sequence length="440" mass="49757">MWPGRLESGRAELVGIIKIVTYPYLQGAMMDFYQNGIITTLHNLVDRSIEALEQDLLKFSKTRPMGLILPSLYSELETPALATIVDELKHVPYLEEVVIGLDRADEDQYRHALEYFSVLPQNVKVIWNDGPRMKAIHRKLVSEGIAPEAPGKGRNVWYMIGYTLGSARVQSVALHDCDIVTYDRSLLARLIYPVANPQFNYAFAKGFYTRIANQTMNGRVTRLLVTPLIRALKKTAGEKHGRAKAFLDYMDSYRYPLAGEFAFRTGVISDLRIPSDWGLEIGVLSEVKRNISSNRICQVDIADIYDHKHQDLSADDAEAGLSKMSIDISKAFFRKLAAEGVVFSQEGFRTLKATYFRIALDLIESYRNDAIMNGLGLDIHKEETAVELFSENIMIAGNHFLDAPMETPFIPSWNRITSAFPDILQEITEAVELDMKEYKS</sequence>
<organism evidence="1">
    <name type="scientific">uncultured Thiotrichaceae bacterium</name>
    <dbReference type="NCBI Taxonomy" id="298394"/>
    <lineage>
        <taxon>Bacteria</taxon>
        <taxon>Pseudomonadati</taxon>
        <taxon>Pseudomonadota</taxon>
        <taxon>Gammaproteobacteria</taxon>
        <taxon>Thiotrichales</taxon>
        <taxon>Thiotrichaceae</taxon>
        <taxon>environmental samples</taxon>
    </lineage>
</organism>
<gene>
    <name evidence="1" type="ORF">HELGO_WM70187</name>
</gene>
<keyword evidence="1" id="KW-0808">Transferase</keyword>
<dbReference type="GO" id="GO:0016740">
    <property type="term" value="F:transferase activity"/>
    <property type="evidence" value="ECO:0007669"/>
    <property type="project" value="UniProtKB-KW"/>
</dbReference>
<dbReference type="Gene3D" id="3.90.550.10">
    <property type="entry name" value="Spore Coat Polysaccharide Biosynthesis Protein SpsA, Chain A"/>
    <property type="match status" value="1"/>
</dbReference>
<dbReference type="AlphaFoldDB" id="A0A6S6SEC2"/>
<name>A0A6S6SEC2_9GAMM</name>
<dbReference type="SUPFAM" id="SSF53448">
    <property type="entry name" value="Nucleotide-diphospho-sugar transferases"/>
    <property type="match status" value="1"/>
</dbReference>
<evidence type="ECO:0000313" key="1">
    <source>
        <dbReference type="EMBL" id="CAA6801168.1"/>
    </source>
</evidence>
<accession>A0A6S6SEC2</accession>
<dbReference type="EMBL" id="CACVAT010000028">
    <property type="protein sequence ID" value="CAA6801168.1"/>
    <property type="molecule type" value="Genomic_DNA"/>
</dbReference>